<sequence>MKGLVVKFKNKICKAGIPQCGVGLVANITWHSGVFWSVSGLRMPEEMHLVWDGGMLEIGDVIEVEVAEFEEASMLVAEEKHACLIENKSEAVDDSKDLEHKLNLYYRLKKVLEDENQVSE</sequence>
<comment type="caution">
    <text evidence="1">The sequence shown here is derived from an EMBL/GenBank/DDBJ whole genome shotgun (WGS) entry which is preliminary data.</text>
</comment>
<name>A0A3L8AB81_9BACE</name>
<proteinExistence type="predicted"/>
<dbReference type="RefSeq" id="WP_121765460.1">
    <property type="nucleotide sequence ID" value="NZ_CANBBE010000001.1"/>
</dbReference>
<dbReference type="Proteomes" id="UP000267159">
    <property type="component" value="Unassembled WGS sequence"/>
</dbReference>
<accession>A0A3L8AB81</accession>
<dbReference type="EMBL" id="RAZM01000011">
    <property type="protein sequence ID" value="RLT81001.1"/>
    <property type="molecule type" value="Genomic_DNA"/>
</dbReference>
<reference evidence="1 2" key="1">
    <citation type="submission" date="2018-09" db="EMBL/GenBank/DDBJ databases">
        <title>Murine metabolic-syndrome-specific gut microbial biobank.</title>
        <authorList>
            <person name="Liu C."/>
        </authorList>
    </citation>
    <scope>NUCLEOTIDE SEQUENCE [LARGE SCALE GENOMIC DNA]</scope>
    <source>
        <strain evidence="1 2">0.1X-D8-26</strain>
    </source>
</reference>
<protein>
    <submittedName>
        <fullName evidence="1">Uncharacterized protein</fullName>
    </submittedName>
</protein>
<evidence type="ECO:0000313" key="2">
    <source>
        <dbReference type="Proteomes" id="UP000267159"/>
    </source>
</evidence>
<evidence type="ECO:0000313" key="1">
    <source>
        <dbReference type="EMBL" id="RLT81001.1"/>
    </source>
</evidence>
<gene>
    <name evidence="1" type="ORF">D7Y07_05535</name>
</gene>
<dbReference type="AlphaFoldDB" id="A0A3L8AB81"/>
<organism evidence="1 2">
    <name type="scientific">Bacteroides acidifaciens</name>
    <dbReference type="NCBI Taxonomy" id="85831"/>
    <lineage>
        <taxon>Bacteria</taxon>
        <taxon>Pseudomonadati</taxon>
        <taxon>Bacteroidota</taxon>
        <taxon>Bacteroidia</taxon>
        <taxon>Bacteroidales</taxon>
        <taxon>Bacteroidaceae</taxon>
        <taxon>Bacteroides</taxon>
    </lineage>
</organism>